<evidence type="ECO:0000313" key="2">
    <source>
        <dbReference type="Proteomes" id="UP000464389"/>
    </source>
</evidence>
<dbReference type="EMBL" id="CP048108">
    <property type="protein sequence ID" value="QHS44726.1"/>
    <property type="molecule type" value="Genomic_DNA"/>
</dbReference>
<dbReference type="AlphaFoldDB" id="A0A6P1UVK8"/>
<reference evidence="1 2" key="1">
    <citation type="submission" date="2020-01" db="EMBL/GenBank/DDBJ databases">
        <title>Bactrocera dorsalis gut bacteria genome.</title>
        <authorList>
            <person name="Zhang H."/>
            <person name="Cai Z."/>
        </authorList>
    </citation>
    <scope>NUCLEOTIDE SEQUENCE [LARGE SCALE GENOMIC DNA]</scope>
    <source>
        <strain evidence="1 2">BD177</strain>
    </source>
</reference>
<proteinExistence type="predicted"/>
<evidence type="ECO:0000313" key="1">
    <source>
        <dbReference type="EMBL" id="QHS44726.1"/>
    </source>
</evidence>
<name>A0A6P1UVK8_9ENTR</name>
<protein>
    <submittedName>
        <fullName evidence="1">Uncharacterized protein</fullName>
    </submittedName>
</protein>
<sequence>MATLRTWERRYLFIFASQKRSMAKTQRVDERASLIYKTAFLLIQKIGPKVAKRPLKWRTAE</sequence>
<organism evidence="1 2">
    <name type="scientific">Klebsiella michiganensis</name>
    <dbReference type="NCBI Taxonomy" id="1134687"/>
    <lineage>
        <taxon>Bacteria</taxon>
        <taxon>Pseudomonadati</taxon>
        <taxon>Pseudomonadota</taxon>
        <taxon>Gammaproteobacteria</taxon>
        <taxon>Enterobacterales</taxon>
        <taxon>Enterobacteriaceae</taxon>
        <taxon>Klebsiella/Raoultella group</taxon>
        <taxon>Klebsiella</taxon>
    </lineage>
</organism>
<dbReference type="Proteomes" id="UP000464389">
    <property type="component" value="Chromosome"/>
</dbReference>
<dbReference type="RefSeq" id="WP_160741037.1">
    <property type="nucleotide sequence ID" value="NZ_CP048108.1"/>
</dbReference>
<accession>A0A6P1UVK8</accession>
<gene>
    <name evidence="1" type="ORF">GW952_03440</name>
</gene>